<gene>
    <name evidence="2" type="ORF">Mco01_43600</name>
</gene>
<evidence type="ECO:0000259" key="1">
    <source>
        <dbReference type="Pfam" id="PF00561"/>
    </source>
</evidence>
<reference evidence="2 3" key="1">
    <citation type="submission" date="2021-01" db="EMBL/GenBank/DDBJ databases">
        <title>Whole genome shotgun sequence of Microbispora corallina NBRC 16416.</title>
        <authorList>
            <person name="Komaki H."/>
            <person name="Tamura T."/>
        </authorList>
    </citation>
    <scope>NUCLEOTIDE SEQUENCE [LARGE SCALE GENOMIC DNA]</scope>
    <source>
        <strain evidence="2 3">NBRC 16416</strain>
    </source>
</reference>
<dbReference type="InterPro" id="IPR000073">
    <property type="entry name" value="AB_hydrolase_1"/>
</dbReference>
<dbReference type="PANTHER" id="PTHR43798">
    <property type="entry name" value="MONOACYLGLYCEROL LIPASE"/>
    <property type="match status" value="1"/>
</dbReference>
<dbReference type="Gene3D" id="3.40.50.1820">
    <property type="entry name" value="alpha/beta hydrolase"/>
    <property type="match status" value="1"/>
</dbReference>
<organism evidence="2 3">
    <name type="scientific">Microbispora corallina</name>
    <dbReference type="NCBI Taxonomy" id="83302"/>
    <lineage>
        <taxon>Bacteria</taxon>
        <taxon>Bacillati</taxon>
        <taxon>Actinomycetota</taxon>
        <taxon>Actinomycetes</taxon>
        <taxon>Streptosporangiales</taxon>
        <taxon>Streptosporangiaceae</taxon>
        <taxon>Microbispora</taxon>
    </lineage>
</organism>
<accession>A0ABQ4G2V4</accession>
<evidence type="ECO:0000313" key="3">
    <source>
        <dbReference type="Proteomes" id="UP000603904"/>
    </source>
</evidence>
<dbReference type="Proteomes" id="UP000603904">
    <property type="component" value="Unassembled WGS sequence"/>
</dbReference>
<keyword evidence="3" id="KW-1185">Reference proteome</keyword>
<evidence type="ECO:0000313" key="2">
    <source>
        <dbReference type="EMBL" id="GIH41360.1"/>
    </source>
</evidence>
<feature type="domain" description="AB hydrolase-1" evidence="1">
    <location>
        <begin position="23"/>
        <end position="248"/>
    </location>
</feature>
<dbReference type="InterPro" id="IPR050266">
    <property type="entry name" value="AB_hydrolase_sf"/>
</dbReference>
<dbReference type="InterPro" id="IPR029058">
    <property type="entry name" value="AB_hydrolase_fold"/>
</dbReference>
<dbReference type="PRINTS" id="PR00111">
    <property type="entry name" value="ABHYDROLASE"/>
</dbReference>
<sequence length="262" mass="27905">MVVMPTVSVGNARVEYTVTGSGPILVLVHGVGKGGQSAFGHLVDEFAERNTVIVPELSGSEAAEDDGGDLTVEGLAEEVSAVISDYGAEQVDLVGFSLGGAVVAATAALHPEQIRRLIPVGGLVETDQYMRNLIGLTLSLADNPVAFGRVLTTTAFSPKYVNSLDSLEEVDKLGAELSPSRGRIRQLELLVRVDIRGLVEKVQAETLVVAPYPDAAVPTEHSRQLHAAIPNSSYVEVDSGHMVLFEKPVEFVKLVNEFIHKP</sequence>
<dbReference type="PANTHER" id="PTHR43798:SF5">
    <property type="entry name" value="MONOACYLGLYCEROL LIPASE ABHD6"/>
    <property type="match status" value="1"/>
</dbReference>
<dbReference type="Pfam" id="PF00561">
    <property type="entry name" value="Abhydrolase_1"/>
    <property type="match status" value="1"/>
</dbReference>
<dbReference type="SUPFAM" id="SSF53474">
    <property type="entry name" value="alpha/beta-Hydrolases"/>
    <property type="match status" value="1"/>
</dbReference>
<name>A0ABQ4G2V4_9ACTN</name>
<comment type="caution">
    <text evidence="2">The sequence shown here is derived from an EMBL/GenBank/DDBJ whole genome shotgun (WGS) entry which is preliminary data.</text>
</comment>
<dbReference type="EMBL" id="BOOC01000021">
    <property type="protein sequence ID" value="GIH41360.1"/>
    <property type="molecule type" value="Genomic_DNA"/>
</dbReference>
<protein>
    <submittedName>
        <fullName evidence="2">3-oxoadipate enol-lactonase</fullName>
    </submittedName>
</protein>
<proteinExistence type="predicted"/>